<reference evidence="2 3" key="1">
    <citation type="submission" date="2017-05" db="EMBL/GenBank/DDBJ databases">
        <authorList>
            <person name="Varghese N."/>
            <person name="Submissions S."/>
        </authorList>
    </citation>
    <scope>NUCLEOTIDE SEQUENCE [LARGE SCALE GENOMIC DNA]</scope>
    <source>
        <strain evidence="2 3">DSM 19036</strain>
    </source>
</reference>
<dbReference type="OrthoDB" id="798881at2"/>
<keyword evidence="1" id="KW-1133">Transmembrane helix</keyword>
<dbReference type="AlphaFoldDB" id="A0A521DWB5"/>
<dbReference type="Proteomes" id="UP000320300">
    <property type="component" value="Unassembled WGS sequence"/>
</dbReference>
<name>A0A521DWB5_9SPHI</name>
<dbReference type="RefSeq" id="WP_142528747.1">
    <property type="nucleotide sequence ID" value="NZ_CBCSJO010000006.1"/>
</dbReference>
<accession>A0A521DWB5</accession>
<sequence>MIKQENTNNFDWVYYVLGLFFGGFTAAVISGSFGWTILGAIIGFIFGAIFLGSIVKGRVH</sequence>
<organism evidence="2 3">
    <name type="scientific">Pedobacter westerhofensis</name>
    <dbReference type="NCBI Taxonomy" id="425512"/>
    <lineage>
        <taxon>Bacteria</taxon>
        <taxon>Pseudomonadati</taxon>
        <taxon>Bacteroidota</taxon>
        <taxon>Sphingobacteriia</taxon>
        <taxon>Sphingobacteriales</taxon>
        <taxon>Sphingobacteriaceae</taxon>
        <taxon>Pedobacter</taxon>
    </lineage>
</organism>
<dbReference type="EMBL" id="FXTN01000006">
    <property type="protein sequence ID" value="SMO75997.1"/>
    <property type="molecule type" value="Genomic_DNA"/>
</dbReference>
<evidence type="ECO:0000313" key="3">
    <source>
        <dbReference type="Proteomes" id="UP000320300"/>
    </source>
</evidence>
<keyword evidence="3" id="KW-1185">Reference proteome</keyword>
<keyword evidence="1" id="KW-0472">Membrane</keyword>
<proteinExistence type="predicted"/>
<protein>
    <recommendedName>
        <fullName evidence="4">Glycine zipper</fullName>
    </recommendedName>
</protein>
<evidence type="ECO:0000313" key="2">
    <source>
        <dbReference type="EMBL" id="SMO75997.1"/>
    </source>
</evidence>
<gene>
    <name evidence="2" type="ORF">SAMN06265348_106294</name>
</gene>
<keyword evidence="1" id="KW-0812">Transmembrane</keyword>
<feature type="transmembrane region" description="Helical" evidence="1">
    <location>
        <begin position="12"/>
        <end position="29"/>
    </location>
</feature>
<evidence type="ECO:0000256" key="1">
    <source>
        <dbReference type="SAM" id="Phobius"/>
    </source>
</evidence>
<feature type="transmembrane region" description="Helical" evidence="1">
    <location>
        <begin position="35"/>
        <end position="55"/>
    </location>
</feature>
<evidence type="ECO:0008006" key="4">
    <source>
        <dbReference type="Google" id="ProtNLM"/>
    </source>
</evidence>